<proteinExistence type="predicted"/>
<keyword evidence="1" id="KW-0689">Ribosomal protein</keyword>
<gene>
    <name evidence="1" type="ORF">STAS_16180</name>
</gene>
<dbReference type="EMBL" id="BKCP01005694">
    <property type="protein sequence ID" value="GER39561.1"/>
    <property type="molecule type" value="Genomic_DNA"/>
</dbReference>
<dbReference type="Proteomes" id="UP000325081">
    <property type="component" value="Unassembled WGS sequence"/>
</dbReference>
<sequence>MEEHRKHILPSSVIIWVVGNNNSVIPRSPSENPSVTHVMLHVADNGTLRDRSEWEDIADHKIGLLAAVDELAGIHALGGHEKLLLMLEPEWVAENNAGERRSAARVVDDLGDHALQVAVALAEVEGPETSRALAVVGVGLEHGSSSLTLCTDNTTHRASCSVCVCVTRGG</sequence>
<accession>A0A5A7Q6A2</accession>
<reference evidence="2" key="1">
    <citation type="journal article" date="2019" name="Curr. Biol.">
        <title>Genome Sequence of Striga asiatica Provides Insight into the Evolution of Plant Parasitism.</title>
        <authorList>
            <person name="Yoshida S."/>
            <person name="Kim S."/>
            <person name="Wafula E.K."/>
            <person name="Tanskanen J."/>
            <person name="Kim Y.M."/>
            <person name="Honaas L."/>
            <person name="Yang Z."/>
            <person name="Spallek T."/>
            <person name="Conn C.E."/>
            <person name="Ichihashi Y."/>
            <person name="Cheong K."/>
            <person name="Cui S."/>
            <person name="Der J.P."/>
            <person name="Gundlach H."/>
            <person name="Jiao Y."/>
            <person name="Hori C."/>
            <person name="Ishida J.K."/>
            <person name="Kasahara H."/>
            <person name="Kiba T."/>
            <person name="Kim M.S."/>
            <person name="Koo N."/>
            <person name="Laohavisit A."/>
            <person name="Lee Y.H."/>
            <person name="Lumba S."/>
            <person name="McCourt P."/>
            <person name="Mortimer J.C."/>
            <person name="Mutuku J.M."/>
            <person name="Nomura T."/>
            <person name="Sasaki-Sekimoto Y."/>
            <person name="Seto Y."/>
            <person name="Wang Y."/>
            <person name="Wakatake T."/>
            <person name="Sakakibara H."/>
            <person name="Demura T."/>
            <person name="Yamaguchi S."/>
            <person name="Yoneyama K."/>
            <person name="Manabe R.I."/>
            <person name="Nelson D.C."/>
            <person name="Schulman A.H."/>
            <person name="Timko M.P."/>
            <person name="dePamphilis C.W."/>
            <person name="Choi D."/>
            <person name="Shirasu K."/>
        </authorList>
    </citation>
    <scope>NUCLEOTIDE SEQUENCE [LARGE SCALE GENOMIC DNA]</scope>
    <source>
        <strain evidence="2">cv. UVA1</strain>
    </source>
</reference>
<keyword evidence="1" id="KW-0687">Ribonucleoprotein</keyword>
<evidence type="ECO:0000313" key="2">
    <source>
        <dbReference type="Proteomes" id="UP000325081"/>
    </source>
</evidence>
<evidence type="ECO:0000313" key="1">
    <source>
        <dbReference type="EMBL" id="GER39561.1"/>
    </source>
</evidence>
<dbReference type="OrthoDB" id="8037043at2759"/>
<name>A0A5A7Q6A2_STRAF</name>
<keyword evidence="2" id="KW-1185">Reference proteome</keyword>
<organism evidence="1 2">
    <name type="scientific">Striga asiatica</name>
    <name type="common">Asiatic witchweed</name>
    <name type="synonym">Buchnera asiatica</name>
    <dbReference type="NCBI Taxonomy" id="4170"/>
    <lineage>
        <taxon>Eukaryota</taxon>
        <taxon>Viridiplantae</taxon>
        <taxon>Streptophyta</taxon>
        <taxon>Embryophyta</taxon>
        <taxon>Tracheophyta</taxon>
        <taxon>Spermatophyta</taxon>
        <taxon>Magnoliopsida</taxon>
        <taxon>eudicotyledons</taxon>
        <taxon>Gunneridae</taxon>
        <taxon>Pentapetalae</taxon>
        <taxon>asterids</taxon>
        <taxon>lamiids</taxon>
        <taxon>Lamiales</taxon>
        <taxon>Orobanchaceae</taxon>
        <taxon>Buchnereae</taxon>
        <taxon>Striga</taxon>
    </lineage>
</organism>
<dbReference type="GO" id="GO:0005840">
    <property type="term" value="C:ribosome"/>
    <property type="evidence" value="ECO:0007669"/>
    <property type="project" value="UniProtKB-KW"/>
</dbReference>
<dbReference type="AlphaFoldDB" id="A0A5A7Q6A2"/>
<protein>
    <submittedName>
        <fullName evidence="1">60S ribosomal protein L2</fullName>
    </submittedName>
</protein>
<comment type="caution">
    <text evidence="1">The sequence shown here is derived from an EMBL/GenBank/DDBJ whole genome shotgun (WGS) entry which is preliminary data.</text>
</comment>